<dbReference type="Gene3D" id="3.30.40.10">
    <property type="entry name" value="Zinc/RING finger domain, C3HC4 (zinc finger)"/>
    <property type="match status" value="1"/>
</dbReference>
<dbReference type="EMBL" id="LCWV01000056">
    <property type="protein sequence ID" value="PWI64528.1"/>
    <property type="molecule type" value="Genomic_DNA"/>
</dbReference>
<dbReference type="Proteomes" id="UP000245956">
    <property type="component" value="Unassembled WGS sequence"/>
</dbReference>
<sequence>MLAEQRTELVVGTMVSLTHELIASNHMDIINVVSVAMPATVNQWLESEDDREQRALYWRQAFNCLTSELSPVDLICKCRSPENPDKTLVGCSNPQCGQWLHYGCLLHTLLTRVYDSLGTKKPHYPGESPAKIVPTTKTLGRPDSSKSATSTRAETQPPVVFQESQACSPGPMEQVHGLAPCSTGFLHQATALQTSAEKELELAAATTGSSEDTRRAYEGLFEARLDLQSVPTVWEVRDLRSDVSGGDRTWTENVNCLVCGSIIP</sequence>
<dbReference type="InterPro" id="IPR011011">
    <property type="entry name" value="Znf_FYVE_PHD"/>
</dbReference>
<dbReference type="InterPro" id="IPR013083">
    <property type="entry name" value="Znf_RING/FYVE/PHD"/>
</dbReference>
<dbReference type="AlphaFoldDB" id="A0A2U3DQK1"/>
<protein>
    <submittedName>
        <fullName evidence="2">Uncharacterized protein</fullName>
    </submittedName>
</protein>
<feature type="compositionally biased region" description="Polar residues" evidence="1">
    <location>
        <begin position="145"/>
        <end position="154"/>
    </location>
</feature>
<evidence type="ECO:0000313" key="3">
    <source>
        <dbReference type="Proteomes" id="UP000245956"/>
    </source>
</evidence>
<name>A0A2U3DQK1_PURLI</name>
<comment type="caution">
    <text evidence="2">The sequence shown here is derived from an EMBL/GenBank/DDBJ whole genome shotgun (WGS) entry which is preliminary data.</text>
</comment>
<proteinExistence type="predicted"/>
<gene>
    <name evidence="2" type="ORF">PCL_09577</name>
</gene>
<reference evidence="2 3" key="1">
    <citation type="journal article" date="2016" name="Front. Microbiol.">
        <title>Genome and transcriptome sequences reveal the specific parasitism of the nematophagous Purpureocillium lilacinum 36-1.</title>
        <authorList>
            <person name="Xie J."/>
            <person name="Li S."/>
            <person name="Mo C."/>
            <person name="Xiao X."/>
            <person name="Peng D."/>
            <person name="Wang G."/>
            <person name="Xiao Y."/>
        </authorList>
    </citation>
    <scope>NUCLEOTIDE SEQUENCE [LARGE SCALE GENOMIC DNA]</scope>
    <source>
        <strain evidence="2 3">36-1</strain>
    </source>
</reference>
<dbReference type="SUPFAM" id="SSF57903">
    <property type="entry name" value="FYVE/PHD zinc finger"/>
    <property type="match status" value="1"/>
</dbReference>
<dbReference type="PANTHER" id="PTHR46364">
    <property type="entry name" value="OS08G0421900 PROTEIN"/>
    <property type="match status" value="1"/>
</dbReference>
<accession>A0A2U3DQK1</accession>
<evidence type="ECO:0000313" key="2">
    <source>
        <dbReference type="EMBL" id="PWI64528.1"/>
    </source>
</evidence>
<feature type="region of interest" description="Disordered" evidence="1">
    <location>
        <begin position="120"/>
        <end position="159"/>
    </location>
</feature>
<organism evidence="2 3">
    <name type="scientific">Purpureocillium lilacinum</name>
    <name type="common">Paecilomyces lilacinus</name>
    <dbReference type="NCBI Taxonomy" id="33203"/>
    <lineage>
        <taxon>Eukaryota</taxon>
        <taxon>Fungi</taxon>
        <taxon>Dikarya</taxon>
        <taxon>Ascomycota</taxon>
        <taxon>Pezizomycotina</taxon>
        <taxon>Sordariomycetes</taxon>
        <taxon>Hypocreomycetidae</taxon>
        <taxon>Hypocreales</taxon>
        <taxon>Ophiocordycipitaceae</taxon>
        <taxon>Purpureocillium</taxon>
    </lineage>
</organism>
<evidence type="ECO:0000256" key="1">
    <source>
        <dbReference type="SAM" id="MobiDB-lite"/>
    </source>
</evidence>